<dbReference type="SUPFAM" id="SSF53098">
    <property type="entry name" value="Ribonuclease H-like"/>
    <property type="match status" value="1"/>
</dbReference>
<dbReference type="GO" id="GO:0004523">
    <property type="term" value="F:RNA-DNA hybrid ribonuclease activity"/>
    <property type="evidence" value="ECO:0007669"/>
    <property type="project" value="UniProtKB-UniRule"/>
</dbReference>
<dbReference type="InterPro" id="IPR012337">
    <property type="entry name" value="RNaseH-like_sf"/>
</dbReference>
<dbReference type="HAMAP" id="MF_00053">
    <property type="entry name" value="RNase_HIII"/>
    <property type="match status" value="1"/>
</dbReference>
<dbReference type="InterPro" id="IPR024568">
    <property type="entry name" value="RNase_HIII_N"/>
</dbReference>
<evidence type="ECO:0000313" key="18">
    <source>
        <dbReference type="EMBL" id="HIU40082.1"/>
    </source>
</evidence>
<gene>
    <name evidence="14 18" type="primary">rnhC</name>
    <name evidence="18" type="ORF">IAB68_02125</name>
</gene>
<keyword evidence="11 14" id="KW-0255">Endonuclease</keyword>
<feature type="domain" description="RNase H type-2" evidence="17">
    <location>
        <begin position="103"/>
        <end position="315"/>
    </location>
</feature>
<evidence type="ECO:0000259" key="17">
    <source>
        <dbReference type="PROSITE" id="PS51975"/>
    </source>
</evidence>
<dbReference type="PANTHER" id="PTHR10954:SF23">
    <property type="entry name" value="RIBONUCLEASE"/>
    <property type="match status" value="1"/>
</dbReference>
<dbReference type="EMBL" id="DVMT01000021">
    <property type="protein sequence ID" value="HIU40082.1"/>
    <property type="molecule type" value="Genomic_DNA"/>
</dbReference>
<evidence type="ECO:0000313" key="19">
    <source>
        <dbReference type="Proteomes" id="UP000824074"/>
    </source>
</evidence>
<comment type="caution">
    <text evidence="18">The sequence shown here is derived from an EMBL/GenBank/DDBJ whole genome shotgun (WGS) entry which is preliminary data.</text>
</comment>
<dbReference type="CDD" id="cd14796">
    <property type="entry name" value="RNAse_HIII_N"/>
    <property type="match status" value="1"/>
</dbReference>
<evidence type="ECO:0000256" key="13">
    <source>
        <dbReference type="ARBA" id="ARBA00022842"/>
    </source>
</evidence>
<reference evidence="18" key="1">
    <citation type="submission" date="2020-10" db="EMBL/GenBank/DDBJ databases">
        <authorList>
            <person name="Gilroy R."/>
        </authorList>
    </citation>
    <scope>NUCLEOTIDE SEQUENCE</scope>
    <source>
        <strain evidence="18">CHK193-30670</strain>
    </source>
</reference>
<dbReference type="AlphaFoldDB" id="A0A9D1IMN7"/>
<dbReference type="Proteomes" id="UP000824074">
    <property type="component" value="Unassembled WGS sequence"/>
</dbReference>
<dbReference type="Gene3D" id="3.30.420.10">
    <property type="entry name" value="Ribonuclease H-like superfamily/Ribonuclease H"/>
    <property type="match status" value="1"/>
</dbReference>
<keyword evidence="12 14" id="KW-0378">Hydrolase</keyword>
<reference evidence="18" key="2">
    <citation type="journal article" date="2021" name="PeerJ">
        <title>Extensive microbial diversity within the chicken gut microbiome revealed by metagenomics and culture.</title>
        <authorList>
            <person name="Gilroy R."/>
            <person name="Ravi A."/>
            <person name="Getino M."/>
            <person name="Pursley I."/>
            <person name="Horton D.L."/>
            <person name="Alikhan N.F."/>
            <person name="Baker D."/>
            <person name="Gharbi K."/>
            <person name="Hall N."/>
            <person name="Watson M."/>
            <person name="Adriaenssens E.M."/>
            <person name="Foster-Nyarko E."/>
            <person name="Jarju S."/>
            <person name="Secka A."/>
            <person name="Antonio M."/>
            <person name="Oren A."/>
            <person name="Chaudhuri R.R."/>
            <person name="La Ragione R."/>
            <person name="Hildebrand F."/>
            <person name="Pallen M.J."/>
        </authorList>
    </citation>
    <scope>NUCLEOTIDE SEQUENCE</scope>
    <source>
        <strain evidence="18">CHK193-30670</strain>
    </source>
</reference>
<keyword evidence="10 14" id="KW-0479">Metal-binding</keyword>
<evidence type="ECO:0000256" key="6">
    <source>
        <dbReference type="ARBA" id="ARBA00012180"/>
    </source>
</evidence>
<name>A0A9D1IMN7_9FIRM</name>
<feature type="binding site" evidence="14 15">
    <location>
        <position position="110"/>
    </location>
    <ligand>
        <name>a divalent metal cation</name>
        <dbReference type="ChEBI" id="CHEBI:60240"/>
    </ligand>
</feature>
<dbReference type="Pfam" id="PF11858">
    <property type="entry name" value="DUF3378"/>
    <property type="match status" value="1"/>
</dbReference>
<evidence type="ECO:0000256" key="8">
    <source>
        <dbReference type="ARBA" id="ARBA00022490"/>
    </source>
</evidence>
<feature type="binding site" evidence="14 15">
    <location>
        <position position="109"/>
    </location>
    <ligand>
        <name>a divalent metal cation</name>
        <dbReference type="ChEBI" id="CHEBI:60240"/>
    </ligand>
</feature>
<evidence type="ECO:0000256" key="14">
    <source>
        <dbReference type="HAMAP-Rule" id="MF_00053"/>
    </source>
</evidence>
<comment type="function">
    <text evidence="3 14">Endonuclease that specifically degrades the RNA of RNA-DNA hybrids.</text>
</comment>
<dbReference type="InterPro" id="IPR024567">
    <property type="entry name" value="RNase_HII/HIII_dom"/>
</dbReference>
<comment type="subcellular location">
    <subcellularLocation>
        <location evidence="4 14">Cytoplasm</location>
    </subcellularLocation>
</comment>
<dbReference type="GO" id="GO:0043137">
    <property type="term" value="P:DNA replication, removal of RNA primer"/>
    <property type="evidence" value="ECO:0007669"/>
    <property type="project" value="TreeGrafter"/>
</dbReference>
<dbReference type="Gene3D" id="3.30.310.10">
    <property type="entry name" value="TATA-Binding Protein"/>
    <property type="match status" value="1"/>
</dbReference>
<feature type="compositionally biased region" description="Basic and acidic residues" evidence="16">
    <location>
        <begin position="76"/>
        <end position="90"/>
    </location>
</feature>
<evidence type="ECO:0000256" key="9">
    <source>
        <dbReference type="ARBA" id="ARBA00022722"/>
    </source>
</evidence>
<keyword evidence="13 14" id="KW-0460">Magnesium</keyword>
<proteinExistence type="inferred from homology"/>
<evidence type="ECO:0000256" key="10">
    <source>
        <dbReference type="ARBA" id="ARBA00022723"/>
    </source>
</evidence>
<dbReference type="GO" id="GO:0032299">
    <property type="term" value="C:ribonuclease H2 complex"/>
    <property type="evidence" value="ECO:0007669"/>
    <property type="project" value="TreeGrafter"/>
</dbReference>
<keyword evidence="8 14" id="KW-0963">Cytoplasm</keyword>
<evidence type="ECO:0000256" key="4">
    <source>
        <dbReference type="ARBA" id="ARBA00004496"/>
    </source>
</evidence>
<dbReference type="PROSITE" id="PS51975">
    <property type="entry name" value="RNASE_H_2"/>
    <property type="match status" value="1"/>
</dbReference>
<comment type="cofactor">
    <cofactor evidence="14 15">
        <name>Mn(2+)</name>
        <dbReference type="ChEBI" id="CHEBI:29035"/>
    </cofactor>
    <cofactor evidence="14 15">
        <name>Mg(2+)</name>
        <dbReference type="ChEBI" id="CHEBI:18420"/>
    </cofactor>
    <text evidence="14 15">Manganese or magnesium. Binds 1 divalent metal ion per monomer in the absence of substrate. May bind a second metal ion after substrate binding.</text>
</comment>
<evidence type="ECO:0000256" key="12">
    <source>
        <dbReference type="ARBA" id="ARBA00022801"/>
    </source>
</evidence>
<feature type="region of interest" description="Disordered" evidence="16">
    <location>
        <begin position="70"/>
        <end position="90"/>
    </location>
</feature>
<dbReference type="InterPro" id="IPR004641">
    <property type="entry name" value="RNase_HIII"/>
</dbReference>
<comment type="catalytic activity">
    <reaction evidence="1 14 15">
        <text>Endonucleolytic cleavage to 5'-phosphomonoester.</text>
        <dbReference type="EC" id="3.1.26.4"/>
    </reaction>
</comment>
<dbReference type="PIRSF" id="PIRSF037748">
    <property type="entry name" value="RnhC"/>
    <property type="match status" value="1"/>
</dbReference>
<dbReference type="InterPro" id="IPR012295">
    <property type="entry name" value="TBP_dom_sf"/>
</dbReference>
<evidence type="ECO:0000256" key="5">
    <source>
        <dbReference type="ARBA" id="ARBA00008378"/>
    </source>
</evidence>
<evidence type="ECO:0000256" key="2">
    <source>
        <dbReference type="ARBA" id="ARBA00001946"/>
    </source>
</evidence>
<accession>A0A9D1IMN7</accession>
<dbReference type="CDD" id="cd06590">
    <property type="entry name" value="RNase_HII_bacteria_HIII_like"/>
    <property type="match status" value="1"/>
</dbReference>
<evidence type="ECO:0000256" key="7">
    <source>
        <dbReference type="ARBA" id="ARBA00021407"/>
    </source>
</evidence>
<evidence type="ECO:0000256" key="11">
    <source>
        <dbReference type="ARBA" id="ARBA00022759"/>
    </source>
</evidence>
<sequence length="315" mass="36530">MTIVYKISDNTKEKMINYYSDKLRDKTPPYAVFQAEEGGTIITLYESGKVMFQGISADVDANMWRDMEAHLNNGRLPEENKKKEKEKKSSEELYEERKKYYYINSVGSDEVGTGDYFGPVVVTASFVKKDDIPFLEELGVKDSKKMTDQKILEVVPKIIRKIPYETIIYTNTEYNKNKEYNMNKIKAILHNKAILSLLKKDNFNYDKVVIDQFCYPKNYFGYLKESNNVFRKIDFTTKAEDKCLSVACSSLISRYVFIKEMDKMSKMLGKKVPKGAGVNVDEFAKEIIKIHGKDILEKIAKLNFKNTDKILKEEK</sequence>
<dbReference type="NCBIfam" id="TIGR00716">
    <property type="entry name" value="rnhC"/>
    <property type="match status" value="1"/>
</dbReference>
<evidence type="ECO:0000256" key="15">
    <source>
        <dbReference type="PROSITE-ProRule" id="PRU01319"/>
    </source>
</evidence>
<evidence type="ECO:0000256" key="16">
    <source>
        <dbReference type="SAM" id="MobiDB-lite"/>
    </source>
</evidence>
<evidence type="ECO:0000256" key="3">
    <source>
        <dbReference type="ARBA" id="ARBA00004065"/>
    </source>
</evidence>
<dbReference type="GO" id="GO:0003723">
    <property type="term" value="F:RNA binding"/>
    <property type="evidence" value="ECO:0007669"/>
    <property type="project" value="UniProtKB-UniRule"/>
</dbReference>
<dbReference type="PANTHER" id="PTHR10954">
    <property type="entry name" value="RIBONUCLEASE H2 SUBUNIT A"/>
    <property type="match status" value="1"/>
</dbReference>
<comment type="similarity">
    <text evidence="5 14">Belongs to the RNase HII family. RnhC subfamily.</text>
</comment>
<organism evidence="18 19">
    <name type="scientific">Candidatus Aphodocola excrementigallinarum</name>
    <dbReference type="NCBI Taxonomy" id="2840670"/>
    <lineage>
        <taxon>Bacteria</taxon>
        <taxon>Bacillati</taxon>
        <taxon>Bacillota</taxon>
        <taxon>Bacilli</taxon>
        <taxon>Candidatus Aphodocola</taxon>
    </lineage>
</organism>
<feature type="binding site" evidence="14 15">
    <location>
        <position position="211"/>
    </location>
    <ligand>
        <name>a divalent metal cation</name>
        <dbReference type="ChEBI" id="CHEBI:60240"/>
    </ligand>
</feature>
<dbReference type="GO" id="GO:0000287">
    <property type="term" value="F:magnesium ion binding"/>
    <property type="evidence" value="ECO:0007669"/>
    <property type="project" value="UniProtKB-UniRule"/>
</dbReference>
<dbReference type="InterPro" id="IPR036397">
    <property type="entry name" value="RNaseH_sf"/>
</dbReference>
<dbReference type="FunFam" id="3.30.420.10:FF:000047">
    <property type="entry name" value="Ribonuclease HIII"/>
    <property type="match status" value="1"/>
</dbReference>
<dbReference type="EC" id="3.1.26.4" evidence="6 14"/>
<dbReference type="GO" id="GO:0005737">
    <property type="term" value="C:cytoplasm"/>
    <property type="evidence" value="ECO:0007669"/>
    <property type="project" value="UniProtKB-SubCell"/>
</dbReference>
<protein>
    <recommendedName>
        <fullName evidence="7 14">Ribonuclease HIII</fullName>
        <shortName evidence="14">RNase HIII</shortName>
        <ecNumber evidence="6 14">3.1.26.4</ecNumber>
    </recommendedName>
</protein>
<comment type="cofactor">
    <cofactor evidence="2">
        <name>Mg(2+)</name>
        <dbReference type="ChEBI" id="CHEBI:18420"/>
    </cofactor>
</comment>
<dbReference type="GO" id="GO:0006298">
    <property type="term" value="P:mismatch repair"/>
    <property type="evidence" value="ECO:0007669"/>
    <property type="project" value="TreeGrafter"/>
</dbReference>
<evidence type="ECO:0000256" key="1">
    <source>
        <dbReference type="ARBA" id="ARBA00000077"/>
    </source>
</evidence>
<dbReference type="Pfam" id="PF01351">
    <property type="entry name" value="RNase_HII"/>
    <property type="match status" value="1"/>
</dbReference>
<dbReference type="InterPro" id="IPR001352">
    <property type="entry name" value="RNase_HII/HIII"/>
</dbReference>
<keyword evidence="9 14" id="KW-0540">Nuclease</keyword>